<dbReference type="GO" id="GO:0016279">
    <property type="term" value="F:protein-lysine N-methyltransferase activity"/>
    <property type="evidence" value="ECO:0007669"/>
    <property type="project" value="TreeGrafter"/>
</dbReference>
<evidence type="ECO:0000313" key="3">
    <source>
        <dbReference type="Proteomes" id="UP001295423"/>
    </source>
</evidence>
<keyword evidence="3" id="KW-1185">Reference proteome</keyword>
<dbReference type="PANTHER" id="PTHR13271">
    <property type="entry name" value="UNCHARACTERIZED PUTATIVE METHYLTRANSFERASE"/>
    <property type="match status" value="1"/>
</dbReference>
<feature type="chain" id="PRO_5041993482" description="Rubisco LSMT substrate-binding domain-containing protein" evidence="1">
    <location>
        <begin position="20"/>
        <end position="483"/>
    </location>
</feature>
<dbReference type="InterPro" id="IPR046341">
    <property type="entry name" value="SET_dom_sf"/>
</dbReference>
<gene>
    <name evidence="2" type="ORF">CYCCA115_LOCUS2160</name>
</gene>
<dbReference type="CDD" id="cd10527">
    <property type="entry name" value="SET_LSMT"/>
    <property type="match status" value="1"/>
</dbReference>
<keyword evidence="1" id="KW-0732">Signal</keyword>
<dbReference type="Gene3D" id="3.90.1410.10">
    <property type="entry name" value="set domain protein methyltransferase, domain 1"/>
    <property type="match status" value="1"/>
</dbReference>
<dbReference type="InterPro" id="IPR050600">
    <property type="entry name" value="SETD3_SETD6_MTase"/>
</dbReference>
<dbReference type="SUPFAM" id="SSF82199">
    <property type="entry name" value="SET domain"/>
    <property type="match status" value="1"/>
</dbReference>
<sequence length="483" mass="55369">MATLRVVVFLFCIRTQVNSFTQTCRGLRSSESSYSTKVFDSFRIFDDDEDDHAVATFEWESGVQEMLAAWAEQSGIHFSKHLTIREGIFVTSEEGQQGDSVLEVPRSMILSSRYYEKTSLKDWVEDLVGKADGALCLLMIRLLEEMSKQESSNWYPWLQSLPKKFKTGVFWDDVERSHVQQMAPEALQIHMDQWDLCSHVVQLLQYGFFEDEGGTFSPSFRPWLEGQEDLEFTLKRVFSIVCARSWKSSNGRQLKIVPFAERLGRDKGSGNIRPFIRGDPESALQVVLTQGVLANEKLCMPCTMGDNLARPLVNCGYVDYSTPYMGAHVLTESLVDQMFDWPMVDVQELVVSTRNGAVSGETWKLFLYTVLHQYDQPLLQSIKLAEENELLESDLSVDTLLEEAMQKWEGVVATSAKQHFQSVLDSQFPPLFFSQEDLEGHEHLRLIMEFNLYMRTTVMKVLRHIDEISNQDTASRLSYSLQQ</sequence>
<accession>A0AAD2CEB1</accession>
<comment type="caution">
    <text evidence="2">The sequence shown here is derived from an EMBL/GenBank/DDBJ whole genome shotgun (WGS) entry which is preliminary data.</text>
</comment>
<dbReference type="EMBL" id="CAKOGP040000113">
    <property type="protein sequence ID" value="CAJ1930935.1"/>
    <property type="molecule type" value="Genomic_DNA"/>
</dbReference>
<dbReference type="AlphaFoldDB" id="A0AAD2CEB1"/>
<organism evidence="2 3">
    <name type="scientific">Cylindrotheca closterium</name>
    <dbReference type="NCBI Taxonomy" id="2856"/>
    <lineage>
        <taxon>Eukaryota</taxon>
        <taxon>Sar</taxon>
        <taxon>Stramenopiles</taxon>
        <taxon>Ochrophyta</taxon>
        <taxon>Bacillariophyta</taxon>
        <taxon>Bacillariophyceae</taxon>
        <taxon>Bacillariophycidae</taxon>
        <taxon>Bacillariales</taxon>
        <taxon>Bacillariaceae</taxon>
        <taxon>Cylindrotheca</taxon>
    </lineage>
</organism>
<protein>
    <recommendedName>
        <fullName evidence="4">Rubisco LSMT substrate-binding domain-containing protein</fullName>
    </recommendedName>
</protein>
<feature type="signal peptide" evidence="1">
    <location>
        <begin position="1"/>
        <end position="19"/>
    </location>
</feature>
<name>A0AAD2CEB1_9STRA</name>
<proteinExistence type="predicted"/>
<evidence type="ECO:0008006" key="4">
    <source>
        <dbReference type="Google" id="ProtNLM"/>
    </source>
</evidence>
<evidence type="ECO:0000256" key="1">
    <source>
        <dbReference type="SAM" id="SignalP"/>
    </source>
</evidence>
<evidence type="ECO:0000313" key="2">
    <source>
        <dbReference type="EMBL" id="CAJ1930935.1"/>
    </source>
</evidence>
<dbReference type="Proteomes" id="UP001295423">
    <property type="component" value="Unassembled WGS sequence"/>
</dbReference>
<reference evidence="2" key="1">
    <citation type="submission" date="2023-08" db="EMBL/GenBank/DDBJ databases">
        <authorList>
            <person name="Audoor S."/>
            <person name="Bilcke G."/>
        </authorList>
    </citation>
    <scope>NUCLEOTIDE SEQUENCE</scope>
</reference>